<dbReference type="InterPro" id="IPR003594">
    <property type="entry name" value="HATPase_dom"/>
</dbReference>
<keyword evidence="3" id="KW-0067">ATP-binding</keyword>
<keyword evidence="1" id="KW-0808">Transferase</keyword>
<protein>
    <submittedName>
        <fullName evidence="3">ATP-binding protein</fullName>
    </submittedName>
</protein>
<dbReference type="RefSeq" id="WP_398658025.1">
    <property type="nucleotide sequence ID" value="NZ_JBITDC010000007.1"/>
</dbReference>
<evidence type="ECO:0000313" key="3">
    <source>
        <dbReference type="EMBL" id="MFI5677381.1"/>
    </source>
</evidence>
<evidence type="ECO:0000259" key="2">
    <source>
        <dbReference type="Pfam" id="PF13581"/>
    </source>
</evidence>
<evidence type="ECO:0000313" key="4">
    <source>
        <dbReference type="Proteomes" id="UP001612415"/>
    </source>
</evidence>
<reference evidence="3 4" key="1">
    <citation type="submission" date="2024-10" db="EMBL/GenBank/DDBJ databases">
        <title>The Natural Products Discovery Center: Release of the First 8490 Sequenced Strains for Exploring Actinobacteria Biosynthetic Diversity.</title>
        <authorList>
            <person name="Kalkreuter E."/>
            <person name="Kautsar S.A."/>
            <person name="Yang D."/>
            <person name="Bader C.D."/>
            <person name="Teijaro C.N."/>
            <person name="Fluegel L."/>
            <person name="Davis C.M."/>
            <person name="Simpson J.R."/>
            <person name="Lauterbach L."/>
            <person name="Steele A.D."/>
            <person name="Gui C."/>
            <person name="Meng S."/>
            <person name="Li G."/>
            <person name="Viehrig K."/>
            <person name="Ye F."/>
            <person name="Su P."/>
            <person name="Kiefer A.F."/>
            <person name="Nichols A."/>
            <person name="Cepeda A.J."/>
            <person name="Yan W."/>
            <person name="Fan B."/>
            <person name="Jiang Y."/>
            <person name="Adhikari A."/>
            <person name="Zheng C.-J."/>
            <person name="Schuster L."/>
            <person name="Cowan T.M."/>
            <person name="Smanski M.J."/>
            <person name="Chevrette M.G."/>
            <person name="De Carvalho L.P.S."/>
            <person name="Shen B."/>
        </authorList>
    </citation>
    <scope>NUCLEOTIDE SEQUENCE [LARGE SCALE GENOMIC DNA]</scope>
    <source>
        <strain evidence="3 4">NPDC051599</strain>
    </source>
</reference>
<dbReference type="Proteomes" id="UP001612415">
    <property type="component" value="Unassembled WGS sequence"/>
</dbReference>
<dbReference type="CDD" id="cd16936">
    <property type="entry name" value="HATPase_RsbW-like"/>
    <property type="match status" value="1"/>
</dbReference>
<dbReference type="PANTHER" id="PTHR35526:SF3">
    <property type="entry name" value="ANTI-SIGMA-F FACTOR RSBW"/>
    <property type="match status" value="1"/>
</dbReference>
<keyword evidence="1" id="KW-0723">Serine/threonine-protein kinase</keyword>
<dbReference type="GO" id="GO:0005524">
    <property type="term" value="F:ATP binding"/>
    <property type="evidence" value="ECO:0007669"/>
    <property type="project" value="UniProtKB-KW"/>
</dbReference>
<dbReference type="InterPro" id="IPR036890">
    <property type="entry name" value="HATPase_C_sf"/>
</dbReference>
<evidence type="ECO:0000256" key="1">
    <source>
        <dbReference type="ARBA" id="ARBA00022527"/>
    </source>
</evidence>
<dbReference type="SUPFAM" id="SSF55874">
    <property type="entry name" value="ATPase domain of HSP90 chaperone/DNA topoisomerase II/histidine kinase"/>
    <property type="match status" value="1"/>
</dbReference>
<dbReference type="Gene3D" id="3.30.565.10">
    <property type="entry name" value="Histidine kinase-like ATPase, C-terminal domain"/>
    <property type="match status" value="1"/>
</dbReference>
<sequence>MLTGTTTPGDGETGALTDATHELPSFAGQFASSPRGAQLARRLAVRRMEEWGHPPVSDVSCAVALVVGELAANAVRHGRVPGRDFGLRLTLDTAAGLVRIEVADAAAAKQPPTAPPSSYPEGESGRGLLLVDVLALRWGSAPRRPVGKTVWAEVPIESVRTGDL</sequence>
<organism evidence="3 4">
    <name type="scientific">Streptomyces cellulosae</name>
    <dbReference type="NCBI Taxonomy" id="1968"/>
    <lineage>
        <taxon>Bacteria</taxon>
        <taxon>Bacillati</taxon>
        <taxon>Actinomycetota</taxon>
        <taxon>Actinomycetes</taxon>
        <taxon>Kitasatosporales</taxon>
        <taxon>Streptomycetaceae</taxon>
        <taxon>Streptomyces</taxon>
    </lineage>
</organism>
<keyword evidence="4" id="KW-1185">Reference proteome</keyword>
<feature type="domain" description="Histidine kinase/HSP90-like ATPase" evidence="2">
    <location>
        <begin position="37"/>
        <end position="151"/>
    </location>
</feature>
<gene>
    <name evidence="3" type="ORF">ACIA8P_22375</name>
</gene>
<name>A0ABW7Y4T9_STRCE</name>
<dbReference type="PANTHER" id="PTHR35526">
    <property type="entry name" value="ANTI-SIGMA-F FACTOR RSBW-RELATED"/>
    <property type="match status" value="1"/>
</dbReference>
<proteinExistence type="predicted"/>
<dbReference type="InterPro" id="IPR050267">
    <property type="entry name" value="Anti-sigma-factor_SerPK"/>
</dbReference>
<comment type="caution">
    <text evidence="3">The sequence shown here is derived from an EMBL/GenBank/DDBJ whole genome shotgun (WGS) entry which is preliminary data.</text>
</comment>
<keyword evidence="1" id="KW-0418">Kinase</keyword>
<dbReference type="EMBL" id="JBITDC010000007">
    <property type="protein sequence ID" value="MFI5677381.1"/>
    <property type="molecule type" value="Genomic_DNA"/>
</dbReference>
<keyword evidence="3" id="KW-0547">Nucleotide-binding</keyword>
<accession>A0ABW7Y4T9</accession>
<dbReference type="Pfam" id="PF13581">
    <property type="entry name" value="HATPase_c_2"/>
    <property type="match status" value="1"/>
</dbReference>